<protein>
    <submittedName>
        <fullName evidence="1">Uncharacterized protein</fullName>
    </submittedName>
</protein>
<sequence>MDEPGSGCKSNDALFRLSRAHSLYRAVLFSLPSPSLRSLEHTPADADGRERVQIERRTLRTFPRPLCLTCS</sequence>
<accession>A0A8H6U0G0</accession>
<name>A0A8H6U0G0_9AGAR</name>
<proteinExistence type="predicted"/>
<reference evidence="1" key="1">
    <citation type="submission" date="2020-05" db="EMBL/GenBank/DDBJ databases">
        <title>Mycena genomes resolve the evolution of fungal bioluminescence.</title>
        <authorList>
            <person name="Tsai I.J."/>
        </authorList>
    </citation>
    <scope>NUCLEOTIDE SEQUENCE</scope>
    <source>
        <strain evidence="1">160909Yilan</strain>
    </source>
</reference>
<keyword evidence="2" id="KW-1185">Reference proteome</keyword>
<dbReference type="EMBL" id="JACAZH010000097">
    <property type="protein sequence ID" value="KAF7326586.1"/>
    <property type="molecule type" value="Genomic_DNA"/>
</dbReference>
<comment type="caution">
    <text evidence="1">The sequence shown here is derived from an EMBL/GenBank/DDBJ whole genome shotgun (WGS) entry which is preliminary data.</text>
</comment>
<dbReference type="AlphaFoldDB" id="A0A8H6U0G0"/>
<evidence type="ECO:0000313" key="1">
    <source>
        <dbReference type="EMBL" id="KAF7326586.1"/>
    </source>
</evidence>
<dbReference type="Proteomes" id="UP000623467">
    <property type="component" value="Unassembled WGS sequence"/>
</dbReference>
<organism evidence="1 2">
    <name type="scientific">Mycena sanguinolenta</name>
    <dbReference type="NCBI Taxonomy" id="230812"/>
    <lineage>
        <taxon>Eukaryota</taxon>
        <taxon>Fungi</taxon>
        <taxon>Dikarya</taxon>
        <taxon>Basidiomycota</taxon>
        <taxon>Agaricomycotina</taxon>
        <taxon>Agaricomycetes</taxon>
        <taxon>Agaricomycetidae</taxon>
        <taxon>Agaricales</taxon>
        <taxon>Marasmiineae</taxon>
        <taxon>Mycenaceae</taxon>
        <taxon>Mycena</taxon>
    </lineage>
</organism>
<gene>
    <name evidence="1" type="ORF">MSAN_02506100</name>
</gene>
<evidence type="ECO:0000313" key="2">
    <source>
        <dbReference type="Proteomes" id="UP000623467"/>
    </source>
</evidence>